<name>A0A0E3FUX8_9CAUD</name>
<dbReference type="InterPro" id="IPR055718">
    <property type="entry name" value="DUF7294"/>
</dbReference>
<sequence>MSDTLSHVFVNFSKRKITLLDEEGYEKDVCWKITRPDGKSVMMVPVNEVSPIPDEIQTQVDEFQKQFMETNET</sequence>
<protein>
    <submittedName>
        <fullName evidence="1">Uncharacterized protein</fullName>
    </submittedName>
</protein>
<gene>
    <name evidence="1" type="ORF">Syn7803US62_18</name>
</gene>
<evidence type="ECO:0000313" key="2">
    <source>
        <dbReference type="Proteomes" id="UP000185388"/>
    </source>
</evidence>
<dbReference type="Proteomes" id="UP000185388">
    <property type="component" value="Segment"/>
</dbReference>
<accession>A0A0E3FUX8</accession>
<reference evidence="1 2" key="1">
    <citation type="submission" date="2013-12" db="EMBL/GenBank/DDBJ databases">
        <title>Ecological redundancy of diverse viral populations within a natural community.</title>
        <authorList>
            <person name="Gregory A.C."/>
            <person name="LaButti K."/>
            <person name="Copeland A."/>
            <person name="Woyke T."/>
            <person name="Sullivan M.B."/>
        </authorList>
    </citation>
    <scope>NUCLEOTIDE SEQUENCE [LARGE SCALE GENOMIC DNA]</scope>
    <source>
        <strain evidence="1">Syn7803US62</strain>
    </source>
</reference>
<dbReference type="EMBL" id="KJ019116">
    <property type="protein sequence ID" value="AIX35359.1"/>
    <property type="molecule type" value="Genomic_DNA"/>
</dbReference>
<dbReference type="Pfam" id="PF23966">
    <property type="entry name" value="DUF7294"/>
    <property type="match status" value="1"/>
</dbReference>
<evidence type="ECO:0000313" key="1">
    <source>
        <dbReference type="EMBL" id="AIX35359.1"/>
    </source>
</evidence>
<organism evidence="1 2">
    <name type="scientific">Synechococcus phage ACG-2014a</name>
    <dbReference type="NCBI Taxonomy" id="1493507"/>
    <lineage>
        <taxon>Viruses</taxon>
        <taxon>Duplodnaviria</taxon>
        <taxon>Heunggongvirae</taxon>
        <taxon>Uroviricota</taxon>
        <taxon>Caudoviricetes</taxon>
        <taxon>Pantevenvirales</taxon>
        <taxon>Kyanoviridae</taxon>
        <taxon>Acionnavirus</taxon>
        <taxon>Acionnavirus monteraybay</taxon>
    </lineage>
</organism>
<proteinExistence type="predicted"/>